<keyword evidence="3" id="KW-1185">Reference proteome</keyword>
<keyword evidence="1" id="KW-1133">Transmembrane helix</keyword>
<organism evidence="2 3">
    <name type="scientific">Geoalkalibacter halelectricus</name>
    <dbReference type="NCBI Taxonomy" id="2847045"/>
    <lineage>
        <taxon>Bacteria</taxon>
        <taxon>Pseudomonadati</taxon>
        <taxon>Thermodesulfobacteriota</taxon>
        <taxon>Desulfuromonadia</taxon>
        <taxon>Desulfuromonadales</taxon>
        <taxon>Geoalkalibacteraceae</taxon>
        <taxon>Geoalkalibacter</taxon>
    </lineage>
</organism>
<evidence type="ECO:0000313" key="2">
    <source>
        <dbReference type="EMBL" id="UWZ79841.1"/>
    </source>
</evidence>
<feature type="transmembrane region" description="Helical" evidence="1">
    <location>
        <begin position="30"/>
        <end position="49"/>
    </location>
</feature>
<keyword evidence="1" id="KW-0472">Membrane</keyword>
<evidence type="ECO:0000313" key="3">
    <source>
        <dbReference type="Proteomes" id="UP001060414"/>
    </source>
</evidence>
<dbReference type="RefSeq" id="WP_260748192.1">
    <property type="nucleotide sequence ID" value="NZ_CP092109.1"/>
</dbReference>
<dbReference type="Proteomes" id="UP001060414">
    <property type="component" value="Chromosome"/>
</dbReference>
<evidence type="ECO:0000256" key="1">
    <source>
        <dbReference type="SAM" id="Phobius"/>
    </source>
</evidence>
<gene>
    <name evidence="2" type="ORF">L9S41_00230</name>
</gene>
<protein>
    <recommendedName>
        <fullName evidence="4">Zinc ribbon domain-containing protein</fullName>
    </recommendedName>
</protein>
<dbReference type="EMBL" id="CP092109">
    <property type="protein sequence ID" value="UWZ79841.1"/>
    <property type="molecule type" value="Genomic_DNA"/>
</dbReference>
<name>A0ABY5ZM93_9BACT</name>
<evidence type="ECO:0008006" key="4">
    <source>
        <dbReference type="Google" id="ProtNLM"/>
    </source>
</evidence>
<accession>A0ABY5ZM93</accession>
<keyword evidence="1" id="KW-0812">Transmembrane</keyword>
<reference evidence="2" key="1">
    <citation type="journal article" date="2022" name="Environ. Microbiol.">
        <title>Geoalkalibacter halelectricus SAP #1 sp. nov. possessing extracellular electron transfer and mineral#reducing capabilities from a haloalkaline environment.</title>
        <authorList>
            <person name="Yadav S."/>
            <person name="Singh R."/>
            <person name="Sundharam S.S."/>
            <person name="Chaudhary S."/>
            <person name="Krishnamurthi S."/>
            <person name="Patil S.A."/>
        </authorList>
    </citation>
    <scope>NUCLEOTIDE SEQUENCE</scope>
    <source>
        <strain evidence="2">SAP-1</strain>
    </source>
</reference>
<sequence>MEWVIVLMLLGIIPAYVAMAKGRNFMVWWLYGTFLFVFAIFHAIMIRPVDENLHHYGRRYCPHCEKIIDLDATRCEFCEAEVPPVKKE</sequence>
<proteinExistence type="predicted"/>